<reference evidence="2 3" key="1">
    <citation type="journal article" date="2023" name="BMC Biol.">
        <title>The compact genome of the sponge Oopsacas minuta (Hexactinellida) is lacking key metazoan core genes.</title>
        <authorList>
            <person name="Santini S."/>
            <person name="Schenkelaars Q."/>
            <person name="Jourda C."/>
            <person name="Duchesne M."/>
            <person name="Belahbib H."/>
            <person name="Rocher C."/>
            <person name="Selva M."/>
            <person name="Riesgo A."/>
            <person name="Vervoort M."/>
            <person name="Leys S.P."/>
            <person name="Kodjabachian L."/>
            <person name="Le Bivic A."/>
            <person name="Borchiellini C."/>
            <person name="Claverie J.M."/>
            <person name="Renard E."/>
        </authorList>
    </citation>
    <scope>NUCLEOTIDE SEQUENCE [LARGE SCALE GENOMIC DNA]</scope>
    <source>
        <strain evidence="2">SPO-2</strain>
    </source>
</reference>
<name>A0AAV7KJP1_9METZ</name>
<protein>
    <submittedName>
        <fullName evidence="2">Tetratricopeptide repeat protein 16-like</fullName>
    </submittedName>
</protein>
<dbReference type="Proteomes" id="UP001165289">
    <property type="component" value="Unassembled WGS sequence"/>
</dbReference>
<keyword evidence="3" id="KW-1185">Reference proteome</keyword>
<dbReference type="Pfam" id="PF00515">
    <property type="entry name" value="TPR_1"/>
    <property type="match status" value="1"/>
</dbReference>
<dbReference type="Gene3D" id="1.25.40.10">
    <property type="entry name" value="Tetratricopeptide repeat domain"/>
    <property type="match status" value="4"/>
</dbReference>
<evidence type="ECO:0000256" key="1">
    <source>
        <dbReference type="PROSITE-ProRule" id="PRU00339"/>
    </source>
</evidence>
<accession>A0AAV7KJP1</accession>
<dbReference type="PANTHER" id="PTHR45153:SF1">
    <property type="entry name" value="TETRATRICOPEPTIDE REPEAT PROTEIN 16"/>
    <property type="match status" value="1"/>
</dbReference>
<keyword evidence="1" id="KW-0802">TPR repeat</keyword>
<dbReference type="InterPro" id="IPR019734">
    <property type="entry name" value="TPR_rpt"/>
</dbReference>
<dbReference type="InterPro" id="IPR011990">
    <property type="entry name" value="TPR-like_helical_dom_sf"/>
</dbReference>
<organism evidence="2 3">
    <name type="scientific">Oopsacas minuta</name>
    <dbReference type="NCBI Taxonomy" id="111878"/>
    <lineage>
        <taxon>Eukaryota</taxon>
        <taxon>Metazoa</taxon>
        <taxon>Porifera</taxon>
        <taxon>Hexactinellida</taxon>
        <taxon>Hexasterophora</taxon>
        <taxon>Lyssacinosida</taxon>
        <taxon>Leucopsacidae</taxon>
        <taxon>Oopsacas</taxon>
    </lineage>
</organism>
<dbReference type="SUPFAM" id="SSF48452">
    <property type="entry name" value="TPR-like"/>
    <property type="match status" value="1"/>
</dbReference>
<dbReference type="PROSITE" id="PS50005">
    <property type="entry name" value="TPR"/>
    <property type="match status" value="2"/>
</dbReference>
<dbReference type="EMBL" id="JAKMXF010000024">
    <property type="protein sequence ID" value="KAI6660774.1"/>
    <property type="molecule type" value="Genomic_DNA"/>
</dbReference>
<feature type="repeat" description="TPR" evidence="1">
    <location>
        <begin position="374"/>
        <end position="407"/>
    </location>
</feature>
<gene>
    <name evidence="2" type="ORF">LOD99_10222</name>
</gene>
<sequence length="591" mass="68150">MEKDNASFFITEENTPKIQSYQELISQKLNTLSEDADSLIENSEYENALIILNKLVVLDSESYIHYVRRAHCLFHICDFKSAIINMEKALVMQYSDELNEKCGFYHFLYAQTLYDQKLYIEAVKEFDKAIQINSKTLIYHVRKLACIWSMSEHNKCLDLINQLLIQYNCDSNLLVLRAVLYYSYGKHTKCFEDVHQTLNIDSNNAIALSLNDKLASAAAHHKEQALSLHMQNKNREALKKINLAIETNPACADFNIFRGVVYRNLHDYSSAADDFLIALNKCNHDQDNPTYWDSNKQLILTYNDFAVHCYKKKFYEEALQLLNKGIESEKNEKGLYMNRGDCYLQLGHYDFARSDYEQALQIDETSSLAKSRLAFVYYSKGNDSFSQSKYSTATEQFSQAIEFAPAITHFYFCRAKSRLVEGKIEESKIDALISLLLSPGIEFDPALRSRLFPDARTPEHLLQSPEGKIAIEYMRRINCDTRSLELANTIPKEIQSQSHSVENTSQLEDNEIIDEENTMQAVSKFCSQDLIVAPRAWNVISDNLPAIPAASDSNGIMPDLKKCMDEIEFHKQIYYTRKRIDGEVEEYFKNN</sequence>
<dbReference type="PANTHER" id="PTHR45153">
    <property type="entry name" value="TETRATRICOPEPTIDE REPEAT PROTEIN 16"/>
    <property type="match status" value="1"/>
</dbReference>
<dbReference type="SMART" id="SM00028">
    <property type="entry name" value="TPR"/>
    <property type="match status" value="9"/>
</dbReference>
<feature type="repeat" description="TPR" evidence="1">
    <location>
        <begin position="333"/>
        <end position="366"/>
    </location>
</feature>
<proteinExistence type="predicted"/>
<comment type="caution">
    <text evidence="2">The sequence shown here is derived from an EMBL/GenBank/DDBJ whole genome shotgun (WGS) entry which is preliminary data.</text>
</comment>
<dbReference type="AlphaFoldDB" id="A0AAV7KJP1"/>
<evidence type="ECO:0000313" key="2">
    <source>
        <dbReference type="EMBL" id="KAI6660774.1"/>
    </source>
</evidence>
<evidence type="ECO:0000313" key="3">
    <source>
        <dbReference type="Proteomes" id="UP001165289"/>
    </source>
</evidence>